<gene>
    <name evidence="2" type="ORF">D7V88_11185</name>
</gene>
<reference evidence="3" key="1">
    <citation type="submission" date="2018-09" db="EMBL/GenBank/DDBJ databases">
        <authorList>
            <person name="Livingstone P.G."/>
            <person name="Whitworth D.E."/>
        </authorList>
    </citation>
    <scope>NUCLEOTIDE SEQUENCE [LARGE SCALE GENOMIC DNA]</scope>
    <source>
        <strain evidence="3">CA054A</strain>
    </source>
</reference>
<proteinExistence type="predicted"/>
<feature type="compositionally biased region" description="Polar residues" evidence="1">
    <location>
        <begin position="63"/>
        <end position="85"/>
    </location>
</feature>
<dbReference type="SUPFAM" id="SSF47240">
    <property type="entry name" value="Ferritin-like"/>
    <property type="match status" value="1"/>
</dbReference>
<accession>A0A3A8JDS5</accession>
<sequence>MNALRLRHLFSRALRTSLATPLVLAGCGSSADLEGYSQIACDNGVPALSDLKISPPPDFVELRSTNSPSDPTNAHTRTSSGQPCATATDVPACQTALANATTTEGFADTCQGFCPHVITHTFLVTTRGDEVKTHPTPEALKSLLGTVDTEQEAALLAYASGHPLNCSTLEQGAVKKNANGTFSVISYEGDTCVKDSQLDQLVLEVSASGELREVERHVLEKGSDHCNIGRRPVGLQGAPPCESMDALGHYFAEAAHLEAASVHAFLRLREELALHGADANLQDAARRSAVDEVMHTDVTGRIARRFGATPQHPVVTALPLRPFLDVALDNAVEGCVRETYGALVAHHQALHAQDTEVREAMVRIAEDETRHAGLSWDIDQWARPRLSDSERNTLRAAQRQAVATLRAEVAVALDPGLVTAAGLPTPEVALGLLDTLEQELWA</sequence>
<keyword evidence="3" id="KW-1185">Reference proteome</keyword>
<dbReference type="InterPro" id="IPR009078">
    <property type="entry name" value="Ferritin-like_SF"/>
</dbReference>
<dbReference type="Proteomes" id="UP000268094">
    <property type="component" value="Unassembled WGS sequence"/>
</dbReference>
<evidence type="ECO:0000313" key="2">
    <source>
        <dbReference type="EMBL" id="RKG90374.1"/>
    </source>
</evidence>
<evidence type="ECO:0000313" key="3">
    <source>
        <dbReference type="Proteomes" id="UP000268094"/>
    </source>
</evidence>
<name>A0A3A8JDS5_9BACT</name>
<feature type="region of interest" description="Disordered" evidence="1">
    <location>
        <begin position="56"/>
        <end position="85"/>
    </location>
</feature>
<dbReference type="PROSITE" id="PS51257">
    <property type="entry name" value="PROKAR_LIPOPROTEIN"/>
    <property type="match status" value="1"/>
</dbReference>
<dbReference type="RefSeq" id="WP_120540612.1">
    <property type="nucleotide sequence ID" value="NZ_RAVZ01000056.1"/>
</dbReference>
<dbReference type="EMBL" id="RAVZ01000056">
    <property type="protein sequence ID" value="RKG90374.1"/>
    <property type="molecule type" value="Genomic_DNA"/>
</dbReference>
<organism evidence="2 3">
    <name type="scientific">Corallococcus terminator</name>
    <dbReference type="NCBI Taxonomy" id="2316733"/>
    <lineage>
        <taxon>Bacteria</taxon>
        <taxon>Pseudomonadati</taxon>
        <taxon>Myxococcota</taxon>
        <taxon>Myxococcia</taxon>
        <taxon>Myxococcales</taxon>
        <taxon>Cystobacterineae</taxon>
        <taxon>Myxococcaceae</taxon>
        <taxon>Corallococcus</taxon>
    </lineage>
</organism>
<dbReference type="OrthoDB" id="5497493at2"/>
<comment type="caution">
    <text evidence="2">The sequence shown here is derived from an EMBL/GenBank/DDBJ whole genome shotgun (WGS) entry which is preliminary data.</text>
</comment>
<dbReference type="CDD" id="cd00657">
    <property type="entry name" value="Ferritin_like"/>
    <property type="match status" value="1"/>
</dbReference>
<protein>
    <submittedName>
        <fullName evidence="2">Ferritin-like domain-containing protein</fullName>
    </submittedName>
</protein>
<dbReference type="AlphaFoldDB" id="A0A3A8JDS5"/>
<evidence type="ECO:0000256" key="1">
    <source>
        <dbReference type="SAM" id="MobiDB-lite"/>
    </source>
</evidence>